<evidence type="ECO:0000313" key="3">
    <source>
        <dbReference type="Proteomes" id="UP000263094"/>
    </source>
</evidence>
<evidence type="ECO:0000256" key="1">
    <source>
        <dbReference type="SAM" id="MobiDB-lite"/>
    </source>
</evidence>
<gene>
    <name evidence="2" type="ORF">DY218_27195</name>
</gene>
<feature type="region of interest" description="Disordered" evidence="1">
    <location>
        <begin position="474"/>
        <end position="514"/>
    </location>
</feature>
<proteinExistence type="predicted"/>
<evidence type="ECO:0000313" key="2">
    <source>
        <dbReference type="EMBL" id="RFU83596.1"/>
    </source>
</evidence>
<dbReference type="OrthoDB" id="3312407at2"/>
<protein>
    <recommendedName>
        <fullName evidence="4">Phage portal protein</fullName>
    </recommendedName>
</protein>
<reference evidence="2 3" key="1">
    <citation type="submission" date="2018-08" db="EMBL/GenBank/DDBJ databases">
        <title>Isolation, diversity and antifungal activity of Actinobacteria from wheat.</title>
        <authorList>
            <person name="Han C."/>
        </authorList>
    </citation>
    <scope>NUCLEOTIDE SEQUENCE [LARGE SCALE GENOMIC DNA]</scope>
    <source>
        <strain evidence="2 3">NEAU-YY421</strain>
    </source>
</reference>
<dbReference type="AlphaFoldDB" id="A0A372LY50"/>
<sequence>MAFWRLHRGRRETQLGIHNPADDVLLASAALTDKTQVRAATSRRQPWQKEAWDLYDQVPEIHYGVGWRAAACSRARLYVGRLDPDGSSAPAPVDSDETPGSDALLAPLLDLAGGPLGHAQLIKRLTIHYDVPGESWLLGTAKGPEGGNRWLLASNEEVTSTGGGELRVKDPDNPAEQIEFVPGRDTIVQLWRPHPKDASQPDSPMRSLRGTAKELLDISAHIQATAESRLAGAGLLKVPDGVDLPNPQQSEGPNPLHANPFIAALLQAMAAPLKNRDDASAIVPIIATGNPDALKAMEHLSFATEFDAQARELREAAVRRLSIGMDIPPEILLGMGDSNHWSAWLTEESAIKVHIEPMLQVMCDALTTHWYRPTLTAMGIENPDDWVVWYDIAGLKQRPNRTPEVAQAWRDGIVSDDTYRRELGLSGEDAPDAEEQRRRLLTEIARNNPALAPAALTALGIPIDLASVPAEPAATLTRPNGAPPAGLPGPGGGGRGEPPALPSSTPEPADTRQAASLALTSPDTWLTTCLDMAVRRALARAGQWLIHATPRSRRQTLQRMPRHEVHVTLRADRDQLDDMLRDAFAEFHDATPNEPCLHQAVDDYVRALLVAGQPHSRDHLPLLLRQSGCTEAAA</sequence>
<comment type="caution">
    <text evidence="2">The sequence shown here is derived from an EMBL/GenBank/DDBJ whole genome shotgun (WGS) entry which is preliminary data.</text>
</comment>
<organism evidence="2 3">
    <name type="scientific">Streptomyces triticagri</name>
    <dbReference type="NCBI Taxonomy" id="2293568"/>
    <lineage>
        <taxon>Bacteria</taxon>
        <taxon>Bacillati</taxon>
        <taxon>Actinomycetota</taxon>
        <taxon>Actinomycetes</taxon>
        <taxon>Kitasatosporales</taxon>
        <taxon>Streptomycetaceae</taxon>
        <taxon>Streptomyces</taxon>
    </lineage>
</organism>
<dbReference type="EMBL" id="QUAK01000194">
    <property type="protein sequence ID" value="RFU83596.1"/>
    <property type="molecule type" value="Genomic_DNA"/>
</dbReference>
<accession>A0A372LY50</accession>
<dbReference type="RefSeq" id="WP_128558752.1">
    <property type="nucleotide sequence ID" value="NZ_QUAK01000194.1"/>
</dbReference>
<name>A0A372LY50_9ACTN</name>
<evidence type="ECO:0008006" key="4">
    <source>
        <dbReference type="Google" id="ProtNLM"/>
    </source>
</evidence>
<keyword evidence="3" id="KW-1185">Reference proteome</keyword>
<dbReference type="Proteomes" id="UP000263094">
    <property type="component" value="Unassembled WGS sequence"/>
</dbReference>